<organism evidence="2 3">
    <name type="scientific">Alectoria fallacina</name>
    <dbReference type="NCBI Taxonomy" id="1903189"/>
    <lineage>
        <taxon>Eukaryota</taxon>
        <taxon>Fungi</taxon>
        <taxon>Dikarya</taxon>
        <taxon>Ascomycota</taxon>
        <taxon>Pezizomycotina</taxon>
        <taxon>Lecanoromycetes</taxon>
        <taxon>OSLEUM clade</taxon>
        <taxon>Lecanoromycetidae</taxon>
        <taxon>Lecanorales</taxon>
        <taxon>Lecanorineae</taxon>
        <taxon>Parmeliaceae</taxon>
        <taxon>Alectoria</taxon>
    </lineage>
</organism>
<keyword evidence="3" id="KW-1185">Reference proteome</keyword>
<evidence type="ECO:0000313" key="2">
    <source>
        <dbReference type="EMBL" id="CAF9943228.1"/>
    </source>
</evidence>
<dbReference type="OrthoDB" id="5317787at2759"/>
<comment type="caution">
    <text evidence="2">The sequence shown here is derived from an EMBL/GenBank/DDBJ whole genome shotgun (WGS) entry which is preliminary data.</text>
</comment>
<reference evidence="2" key="1">
    <citation type="submission" date="2021-03" db="EMBL/GenBank/DDBJ databases">
        <authorList>
            <person name="Tagirdzhanova G."/>
        </authorList>
    </citation>
    <scope>NUCLEOTIDE SEQUENCE</scope>
</reference>
<sequence length="404" mass="44632">MHYVRRLQSSVEDFLVPKYDEPSSTQHFNDVANEKIQQSTPQSYAQWFPSSETLFVRHGDEAVDGNMCLSVVTATDQGIGPLLQLFYLRMHDLKNREFSLLRYGRDSGREVCHTHQIYKKAPGARSRFRRSISGSVNNIRSFSRRSSRSSQMSAQSSQSGNESANYYSESALGEGSEVEAHTNVSSPQPANDDGSPKPSNKIRLEFANYAHVTVSRKGIGARKSYDFQYWGTKYQWKRLNKSQSSGRKRSYNLYRGLSDLVVAHIAMQDLNPAHSRDRETSGAWVPPIWMRITDPSILSSENSTDIPDVIVATGIVAFVDDCIRLRDNILGLADKLLEAKKAAVKEAAKNDEAAKAEITASKDKKIPTTRVAAVAAAAGEEVERGNQAAVEAAKATAAAARSPP</sequence>
<protein>
    <submittedName>
        <fullName evidence="2">Uncharacterized protein</fullName>
    </submittedName>
</protein>
<feature type="compositionally biased region" description="Low complexity" evidence="1">
    <location>
        <begin position="148"/>
        <end position="159"/>
    </location>
</feature>
<gene>
    <name evidence="2" type="ORF">ALECFALPRED_010887</name>
</gene>
<dbReference type="Proteomes" id="UP000664203">
    <property type="component" value="Unassembled WGS sequence"/>
</dbReference>
<evidence type="ECO:0000256" key="1">
    <source>
        <dbReference type="SAM" id="MobiDB-lite"/>
    </source>
</evidence>
<feature type="region of interest" description="Disordered" evidence="1">
    <location>
        <begin position="139"/>
        <end position="200"/>
    </location>
</feature>
<name>A0A8H3J9E6_9LECA</name>
<proteinExistence type="predicted"/>
<dbReference type="AlphaFoldDB" id="A0A8H3J9E6"/>
<dbReference type="EMBL" id="CAJPDR010000930">
    <property type="protein sequence ID" value="CAF9943228.1"/>
    <property type="molecule type" value="Genomic_DNA"/>
</dbReference>
<accession>A0A8H3J9E6</accession>
<evidence type="ECO:0000313" key="3">
    <source>
        <dbReference type="Proteomes" id="UP000664203"/>
    </source>
</evidence>